<protein>
    <submittedName>
        <fullName evidence="2">Uncharacterized protein</fullName>
    </submittedName>
</protein>
<evidence type="ECO:0000313" key="1">
    <source>
        <dbReference type="Proteomes" id="UP000887575"/>
    </source>
</evidence>
<evidence type="ECO:0000313" key="2">
    <source>
        <dbReference type="WBParaSite" id="MBELARI_LOCUS14514"/>
    </source>
</evidence>
<keyword evidence="1" id="KW-1185">Reference proteome</keyword>
<reference evidence="2" key="1">
    <citation type="submission" date="2024-02" db="UniProtKB">
        <authorList>
            <consortium name="WormBaseParasite"/>
        </authorList>
    </citation>
    <scope>IDENTIFICATION</scope>
</reference>
<name>A0AAF3EL71_9BILA</name>
<accession>A0AAF3EL71</accession>
<sequence length="118" mass="12457">MNHKHHHPQHGLPNPSVPIFQHGQVFVPNAMDGPPQYGWTGSQSCGMSNMMGGPPIMGSTPVMGTPMMMGAPMMGMGVPMGAPMMGATPIMGPPMGTPVIAAPIMFMPFWRRVSGAPF</sequence>
<dbReference type="AlphaFoldDB" id="A0AAF3EL71"/>
<dbReference type="Proteomes" id="UP000887575">
    <property type="component" value="Unassembled WGS sequence"/>
</dbReference>
<proteinExistence type="predicted"/>
<organism evidence="1 2">
    <name type="scientific">Mesorhabditis belari</name>
    <dbReference type="NCBI Taxonomy" id="2138241"/>
    <lineage>
        <taxon>Eukaryota</taxon>
        <taxon>Metazoa</taxon>
        <taxon>Ecdysozoa</taxon>
        <taxon>Nematoda</taxon>
        <taxon>Chromadorea</taxon>
        <taxon>Rhabditida</taxon>
        <taxon>Rhabditina</taxon>
        <taxon>Rhabditomorpha</taxon>
        <taxon>Rhabditoidea</taxon>
        <taxon>Rhabditidae</taxon>
        <taxon>Mesorhabditinae</taxon>
        <taxon>Mesorhabditis</taxon>
    </lineage>
</organism>
<dbReference type="WBParaSite" id="MBELARI_LOCUS14514">
    <property type="protein sequence ID" value="MBELARI_LOCUS14514"/>
    <property type="gene ID" value="MBELARI_LOCUS14514"/>
</dbReference>